<reference key="2">
    <citation type="submission" date="2011-10" db="EMBL/GenBank/DDBJ databases">
        <title>The genome and transcriptome sequence of Clonorchis sinensis provide insights into the carcinogenic liver fluke.</title>
        <authorList>
            <person name="Wang X."/>
            <person name="Huang Y."/>
            <person name="Chen W."/>
            <person name="Liu H."/>
            <person name="Guo L."/>
            <person name="Chen Y."/>
            <person name="Luo F."/>
            <person name="Zhou W."/>
            <person name="Sun J."/>
            <person name="Mao Q."/>
            <person name="Liang P."/>
            <person name="Zhou C."/>
            <person name="Tian Y."/>
            <person name="Men J."/>
            <person name="Lv X."/>
            <person name="Huang L."/>
            <person name="Zhou J."/>
            <person name="Hu Y."/>
            <person name="Li R."/>
            <person name="Zhang F."/>
            <person name="Lei H."/>
            <person name="Li X."/>
            <person name="Hu X."/>
            <person name="Liang C."/>
            <person name="Xu J."/>
            <person name="Wu Z."/>
            <person name="Yu X."/>
        </authorList>
    </citation>
    <scope>NUCLEOTIDE SEQUENCE</scope>
    <source>
        <strain>Henan</strain>
    </source>
</reference>
<dbReference type="AlphaFoldDB" id="G7YU31"/>
<dbReference type="InterPro" id="IPR037213">
    <property type="entry name" value="Run_dom_sf"/>
</dbReference>
<organism evidence="3 4">
    <name type="scientific">Clonorchis sinensis</name>
    <name type="common">Chinese liver fluke</name>
    <dbReference type="NCBI Taxonomy" id="79923"/>
    <lineage>
        <taxon>Eukaryota</taxon>
        <taxon>Metazoa</taxon>
        <taxon>Spiralia</taxon>
        <taxon>Lophotrochozoa</taxon>
        <taxon>Platyhelminthes</taxon>
        <taxon>Trematoda</taxon>
        <taxon>Digenea</taxon>
        <taxon>Opisthorchiida</taxon>
        <taxon>Opisthorchiata</taxon>
        <taxon>Opisthorchiidae</taxon>
        <taxon>Clonorchis</taxon>
    </lineage>
</organism>
<evidence type="ECO:0000256" key="1">
    <source>
        <dbReference type="SAM" id="MobiDB-lite"/>
    </source>
</evidence>
<evidence type="ECO:0000313" key="4">
    <source>
        <dbReference type="Proteomes" id="UP000008909"/>
    </source>
</evidence>
<accession>G7YU31</accession>
<feature type="compositionally biased region" description="Basic and acidic residues" evidence="1">
    <location>
        <begin position="1"/>
        <end position="14"/>
    </location>
</feature>
<gene>
    <name evidence="3" type="ORF">CLF_110940</name>
</gene>
<feature type="region of interest" description="Disordered" evidence="1">
    <location>
        <begin position="1"/>
        <end position="30"/>
    </location>
</feature>
<proteinExistence type="predicted"/>
<dbReference type="EMBL" id="DF144263">
    <property type="protein sequence ID" value="GAA56461.1"/>
    <property type="molecule type" value="Genomic_DNA"/>
</dbReference>
<dbReference type="SUPFAM" id="SSF140741">
    <property type="entry name" value="RUN domain-like"/>
    <property type="match status" value="1"/>
</dbReference>
<evidence type="ECO:0000313" key="3">
    <source>
        <dbReference type="EMBL" id="GAA56461.1"/>
    </source>
</evidence>
<reference evidence="3" key="1">
    <citation type="journal article" date="2011" name="Genome Biol.">
        <title>The draft genome of the carcinogenic human liver fluke Clonorchis sinensis.</title>
        <authorList>
            <person name="Wang X."/>
            <person name="Chen W."/>
            <person name="Huang Y."/>
            <person name="Sun J."/>
            <person name="Men J."/>
            <person name="Liu H."/>
            <person name="Luo F."/>
            <person name="Guo L."/>
            <person name="Lv X."/>
            <person name="Deng C."/>
            <person name="Zhou C."/>
            <person name="Fan Y."/>
            <person name="Li X."/>
            <person name="Huang L."/>
            <person name="Hu Y."/>
            <person name="Liang C."/>
            <person name="Hu X."/>
            <person name="Xu J."/>
            <person name="Yu X."/>
        </authorList>
    </citation>
    <scope>NUCLEOTIDE SEQUENCE [LARGE SCALE GENOMIC DNA]</scope>
    <source>
        <strain evidence="3">Henan</strain>
    </source>
</reference>
<keyword evidence="4" id="KW-1185">Reference proteome</keyword>
<evidence type="ECO:0000259" key="2">
    <source>
        <dbReference type="Pfam" id="PF02759"/>
    </source>
</evidence>
<protein>
    <recommendedName>
        <fullName evidence="2">RUN domain-containing protein</fullName>
    </recommendedName>
</protein>
<feature type="domain" description="RUN" evidence="2">
    <location>
        <begin position="313"/>
        <end position="365"/>
    </location>
</feature>
<dbReference type="Proteomes" id="UP000008909">
    <property type="component" value="Unassembled WGS sequence"/>
</dbReference>
<sequence>MAHFDKGNNSRLENDSSSLKKPPIGSCGLGQPGSIRAVVLPPGGTTVRHRRDERLNGVTVRLTMSTVVLLTATMREKGMAWQLGTKSLLELKKDVVDILLFTLRNPLMLAMDHVRLPIFKVYTDVIIENDPAWTTYFEHLRFLPEPSNNDQTKHPHVIWRFRRWGPKNLDRRLGTKCLSGSSVDPIWLQSSGRTTFGFERYEGAYKKNVKKLMEEAVVRSYVHEENTTITALCALLMSALRVSAVHVWSQKEQLDAQFISRLPQTSSRLCNILIVTSLQNVHQEGRKIRLSAYRIKGLLLVRFSEISIVFPKMTAAVEAVVSHGLRQNWFSMFEDKSTLALCRRISKSCPAAQRTIDRIEYYQNAVTWQGGSKSANQMTHGTIPRARPRTTDDFSESLMNGAIDHRPRDKTLKAIKQAQARRSVSRTSSAKSTGKYVSLISVIASYHIHAM</sequence>
<name>G7YU31_CLOSI</name>
<dbReference type="InterPro" id="IPR004012">
    <property type="entry name" value="Run_dom"/>
</dbReference>
<dbReference type="Pfam" id="PF02759">
    <property type="entry name" value="RUN"/>
    <property type="match status" value="1"/>
</dbReference>